<keyword evidence="1" id="KW-1133">Transmembrane helix</keyword>
<feature type="transmembrane region" description="Helical" evidence="1">
    <location>
        <begin position="168"/>
        <end position="195"/>
    </location>
</feature>
<dbReference type="PATRIC" id="fig|1423751.3.peg.314"/>
<protein>
    <submittedName>
        <fullName evidence="2">ABC superfamily ATP binding cassette transporter, permease protein</fullName>
    </submittedName>
    <submittedName>
        <fullName evidence="3">ABC transporter</fullName>
    </submittedName>
</protein>
<feature type="transmembrane region" description="Helical" evidence="1">
    <location>
        <begin position="20"/>
        <end position="43"/>
    </location>
</feature>
<dbReference type="STRING" id="1423751.FC38_GL000298"/>
<comment type="caution">
    <text evidence="2">The sequence shown here is derived from an EMBL/GenBank/DDBJ whole genome shotgun (WGS) entry which is preliminary data.</text>
</comment>
<dbReference type="GO" id="GO:0016020">
    <property type="term" value="C:membrane"/>
    <property type="evidence" value="ECO:0007669"/>
    <property type="project" value="InterPro"/>
</dbReference>
<dbReference type="RefSeq" id="WP_008473210.1">
    <property type="nucleotide sequence ID" value="NZ_AYZO01000011.1"/>
</dbReference>
<proteinExistence type="predicted"/>
<feature type="transmembrane region" description="Helical" evidence="1">
    <location>
        <begin position="334"/>
        <end position="359"/>
    </location>
</feature>
<dbReference type="Proteomes" id="UP000051521">
    <property type="component" value="Unassembled WGS sequence"/>
</dbReference>
<dbReference type="EMBL" id="CAKC01000048">
    <property type="protein sequence ID" value="CCI87087.1"/>
    <property type="molecule type" value="Genomic_DNA"/>
</dbReference>
<dbReference type="Proteomes" id="UP000009326">
    <property type="component" value="Unassembled WGS sequence"/>
</dbReference>
<name>I7J2U2_9LACO</name>
<keyword evidence="5" id="KW-1185">Reference proteome</keyword>
<evidence type="ECO:0000313" key="2">
    <source>
        <dbReference type="EMBL" id="CCI87087.1"/>
    </source>
</evidence>
<evidence type="ECO:0000313" key="4">
    <source>
        <dbReference type="Proteomes" id="UP000009326"/>
    </source>
</evidence>
<feature type="transmembrane region" description="Helical" evidence="1">
    <location>
        <begin position="294"/>
        <end position="313"/>
    </location>
</feature>
<keyword evidence="1" id="KW-0472">Membrane</keyword>
<keyword evidence="1" id="KW-0812">Transmembrane</keyword>
<dbReference type="InterPro" id="IPR010288">
    <property type="entry name" value="EcsB_ABC"/>
</dbReference>
<reference evidence="3 5" key="2">
    <citation type="journal article" date="2015" name="Genome Announc.">
        <title>Expanding the biotechnology potential of lactobacilli through comparative genomics of 213 strains and associated genera.</title>
        <authorList>
            <person name="Sun Z."/>
            <person name="Harris H.M."/>
            <person name="McCann A."/>
            <person name="Guo C."/>
            <person name="Argimon S."/>
            <person name="Zhang W."/>
            <person name="Yang X."/>
            <person name="Jeffery I.B."/>
            <person name="Cooney J.C."/>
            <person name="Kagawa T.F."/>
            <person name="Liu W."/>
            <person name="Song Y."/>
            <person name="Salvetti E."/>
            <person name="Wrobel A."/>
            <person name="Rasinkangas P."/>
            <person name="Parkhill J."/>
            <person name="Rea M.C."/>
            <person name="O'Sullivan O."/>
            <person name="Ritari J."/>
            <person name="Douillard F.P."/>
            <person name="Paul Ross R."/>
            <person name="Yang R."/>
            <person name="Briner A.E."/>
            <person name="Felis G.E."/>
            <person name="de Vos W.M."/>
            <person name="Barrangou R."/>
            <person name="Klaenhammer T.R."/>
            <person name="Caufield P.W."/>
            <person name="Cui Y."/>
            <person name="Zhang H."/>
            <person name="O'Toole P.W."/>
        </authorList>
    </citation>
    <scope>NUCLEOTIDE SEQUENCE [LARGE SCALE GENOMIC DNA]</scope>
    <source>
        <strain evidence="3 5">DSM 23908</strain>
    </source>
</reference>
<evidence type="ECO:0000313" key="3">
    <source>
        <dbReference type="EMBL" id="KRN12823.1"/>
    </source>
</evidence>
<gene>
    <name evidence="2" type="ORF">BN52_02320</name>
    <name evidence="3" type="ORF">FC38_GL000298</name>
</gene>
<dbReference type="AlphaFoldDB" id="I7J2U2"/>
<evidence type="ECO:0000256" key="1">
    <source>
        <dbReference type="SAM" id="Phobius"/>
    </source>
</evidence>
<evidence type="ECO:0000313" key="5">
    <source>
        <dbReference type="Proteomes" id="UP000051521"/>
    </source>
</evidence>
<dbReference type="PIRSF" id="PIRSF037259">
    <property type="entry name" value="EcsB_ABC"/>
    <property type="match status" value="1"/>
</dbReference>
<organism evidence="2 4">
    <name type="scientific">Lactobacillus gigeriorum DSM 23908 = CRBIP 24.85</name>
    <dbReference type="NCBI Taxonomy" id="1423751"/>
    <lineage>
        <taxon>Bacteria</taxon>
        <taxon>Bacillati</taxon>
        <taxon>Bacillota</taxon>
        <taxon>Bacilli</taxon>
        <taxon>Lactobacillales</taxon>
        <taxon>Lactobacillaceae</taxon>
        <taxon>Lactobacillus</taxon>
    </lineage>
</organism>
<feature type="transmembrane region" description="Helical" evidence="1">
    <location>
        <begin position="101"/>
        <end position="123"/>
    </location>
</feature>
<reference evidence="2 4" key="1">
    <citation type="submission" date="2012-06" db="EMBL/GenBank/DDBJ databases">
        <title>Draft genome sequence of Lactobacillus gigeriorum CRBIP 24.85T, isolated from chicken crop.</title>
        <authorList>
            <person name="Cousin S."/>
            <person name="Ma L."/>
            <person name="Creno S."/>
            <person name="Clermont D."/>
            <person name="Loux V."/>
            <person name="Bizet C."/>
            <person name="Bouchier C."/>
        </authorList>
    </citation>
    <scope>NUCLEOTIDE SEQUENCE [LARGE SCALE GENOMIC DNA]</scope>
    <source>
        <strain evidence="4">CRBIP 24.85T</strain>
        <strain evidence="2">Type strain: CRBIP 24.85</strain>
    </source>
</reference>
<dbReference type="OrthoDB" id="2447941at2"/>
<dbReference type="EMBL" id="AYZO01000011">
    <property type="protein sequence ID" value="KRN12823.1"/>
    <property type="molecule type" value="Genomic_DNA"/>
</dbReference>
<feature type="transmembrane region" description="Helical" evidence="1">
    <location>
        <begin position="55"/>
        <end position="78"/>
    </location>
</feature>
<feature type="transmembrane region" description="Helical" evidence="1">
    <location>
        <begin position="365"/>
        <end position="384"/>
    </location>
</feature>
<sequence>MSELAKKRLVKNTRQSIKYLTLVFNDFFVLALIFLFGALMFWYAQALKQIPAKAWFYRPVLAVALWLPLLAGRLVTLFKKADIQFLYPQDGEKIDDYLKPMFHYSLLLPTILLGLMAGILYPFANVKIGLLPYQYLLLLLAAWALKLIELKWEKYSLNFKAYFSREVMWGGALLLLLASTYFPWLGIICLAIAIATPSKITAFDWYHDVEKEEARKDRVYGLFSMFTDVAEKQIVIKRRGYFDFLLPKQLTKETPNLYLYRRSLLRNPEYLNLVVRMTAFGILISWLVAEWKWALGLSALVSFLTVYQLLPLAKEFDQNIMYRIMPIDQTKRAGELVQVLALVLEIQWLVISLTWLLVLPLNTELFIAIVGLLTISQLLARVYLPIKVKQ</sequence>
<feature type="transmembrane region" description="Helical" evidence="1">
    <location>
        <begin position="270"/>
        <end position="288"/>
    </location>
</feature>
<dbReference type="Pfam" id="PF05975">
    <property type="entry name" value="EcsB"/>
    <property type="match status" value="1"/>
</dbReference>
<accession>I7J2U2</accession>